<dbReference type="GO" id="GO:0035097">
    <property type="term" value="C:histone methyltransferase complex"/>
    <property type="evidence" value="ECO:0007669"/>
    <property type="project" value="UniProtKB-ARBA"/>
</dbReference>
<gene>
    <name evidence="6" type="ORF">D9619_000092</name>
</gene>
<evidence type="ECO:0000256" key="3">
    <source>
        <dbReference type="PROSITE-ProRule" id="PRU00221"/>
    </source>
</evidence>
<dbReference type="InterPro" id="IPR011047">
    <property type="entry name" value="Quinoprotein_ADH-like_sf"/>
</dbReference>
<feature type="domain" description="Nephrocystin 3-like N-terminal" evidence="5">
    <location>
        <begin position="370"/>
        <end position="526"/>
    </location>
</feature>
<proteinExistence type="predicted"/>
<comment type="caution">
    <text evidence="6">The sequence shown here is derived from an EMBL/GenBank/DDBJ whole genome shotgun (WGS) entry which is preliminary data.</text>
</comment>
<evidence type="ECO:0000259" key="5">
    <source>
        <dbReference type="Pfam" id="PF24883"/>
    </source>
</evidence>
<keyword evidence="2" id="KW-0677">Repeat</keyword>
<dbReference type="InterPro" id="IPR020472">
    <property type="entry name" value="WD40_PAC1"/>
</dbReference>
<keyword evidence="1 3" id="KW-0853">WD repeat</keyword>
<feature type="repeat" description="WD" evidence="3">
    <location>
        <begin position="1183"/>
        <end position="1224"/>
    </location>
</feature>
<evidence type="ECO:0000256" key="4">
    <source>
        <dbReference type="SAM" id="MobiDB-lite"/>
    </source>
</evidence>
<dbReference type="InterPro" id="IPR027417">
    <property type="entry name" value="P-loop_NTPase"/>
</dbReference>
<dbReference type="PANTHER" id="PTHR44129">
    <property type="entry name" value="WD REPEAT-CONTAINING PROTEIN POP1"/>
    <property type="match status" value="1"/>
</dbReference>
<dbReference type="SMART" id="SM00320">
    <property type="entry name" value="WD40"/>
    <property type="match status" value="11"/>
</dbReference>
<dbReference type="Gene3D" id="3.40.50.300">
    <property type="entry name" value="P-loop containing nucleotide triphosphate hydrolases"/>
    <property type="match status" value="1"/>
</dbReference>
<feature type="region of interest" description="Disordered" evidence="4">
    <location>
        <begin position="151"/>
        <end position="175"/>
    </location>
</feature>
<dbReference type="PROSITE" id="PS50294">
    <property type="entry name" value="WD_REPEATS_REGION"/>
    <property type="match status" value="11"/>
</dbReference>
<accession>A0A8H5F2T2</accession>
<feature type="repeat" description="WD" evidence="3">
    <location>
        <begin position="1351"/>
        <end position="1379"/>
    </location>
</feature>
<dbReference type="InterPro" id="IPR001680">
    <property type="entry name" value="WD40_rpt"/>
</dbReference>
<feature type="repeat" description="WD" evidence="3">
    <location>
        <begin position="1015"/>
        <end position="1056"/>
    </location>
</feature>
<dbReference type="OrthoDB" id="3027122at2759"/>
<organism evidence="6 7">
    <name type="scientific">Psilocybe cf. subviscida</name>
    <dbReference type="NCBI Taxonomy" id="2480587"/>
    <lineage>
        <taxon>Eukaryota</taxon>
        <taxon>Fungi</taxon>
        <taxon>Dikarya</taxon>
        <taxon>Basidiomycota</taxon>
        <taxon>Agaricomycotina</taxon>
        <taxon>Agaricomycetes</taxon>
        <taxon>Agaricomycetidae</taxon>
        <taxon>Agaricales</taxon>
        <taxon>Agaricineae</taxon>
        <taxon>Strophariaceae</taxon>
        <taxon>Psilocybe</taxon>
    </lineage>
</organism>
<dbReference type="CDD" id="cd00200">
    <property type="entry name" value="WD40"/>
    <property type="match status" value="2"/>
</dbReference>
<dbReference type="InterPro" id="IPR056884">
    <property type="entry name" value="NPHP3-like_N"/>
</dbReference>
<dbReference type="FunFam" id="2.130.10.10:FF:000228">
    <property type="entry name" value="COMPASS-like H3K4 histone methylase component WDR5A"/>
    <property type="match status" value="1"/>
</dbReference>
<name>A0A8H5F2T2_9AGAR</name>
<dbReference type="Pfam" id="PF00400">
    <property type="entry name" value="WD40"/>
    <property type="match status" value="11"/>
</dbReference>
<dbReference type="EMBL" id="JAACJJ010000028">
    <property type="protein sequence ID" value="KAF5321566.1"/>
    <property type="molecule type" value="Genomic_DNA"/>
</dbReference>
<feature type="repeat" description="WD" evidence="3">
    <location>
        <begin position="1225"/>
        <end position="1266"/>
    </location>
</feature>
<sequence length="1409" mass="152307">MSSGTRTPDPGTGNRKRSLGRRFATAIGSGVKKMLHRRRDGGTRDLAETASLSDVTDGQDNRGILQSGIGQLGNSSAPVIAGLDPHTTPAYALASVGHVASVQVAPGGDPVDSMASTTTGLAPPAQNPVHGESAHVISAIEQAAVAVREESRPAKNPYLASSGEASGGDNGPKTRVQQAKAVGSVVYKGLKVAVQALDKFADTFPPLKTATQIFLTISELVDTVLENKEELEDLKAKLGVILSIVERYQKEGGFDVITHRIKDFSEAIAVQLKIVQTLQERSMLTRVALAPEDTNTILKALQNIISLCDIFQIDTQLHIDITVGKVLEYMNSRSIDRLNHEMTSYKTRMSSYGDPTGCMEGTRIKVLKDLDAWASDANGSRVYWMLGMAGIGKSTIAHTFCQMLEAQNMLSGSFFASRASEKTRNARLIIPVIAHALARSSPPIKFKVAQAIENDSTLAEPTYSNLSEQFKQLLCVPTAGIVDRPYKVVVIDAVDECENLDIVASFIKVVLQSASKLPFKVFISSREEQKIRNAFNSGDNKVENFRLHDIEKDVVQEDIRQYLKTSLASIRNENFHGSQAAALWPSQSEIENLVMRCGTLFIYAATAIRYIAEGSGNYCKSRLSEMAQQGLESVTEFETNIDTLYIHILDMACKGKRSYEVTHMREIMSIVVFLQHPLPIQAIASLSGMDALSELSSLTSVIHIPAMKEATVAPFHASFPDFVTNSARCSPDRFLGKHSAFLALDAFESQQLLALKCLQLMNQSLKYNICGIPEELIVSHRERTNSPENAGKISAAVKYSCLFWATHLAKVTAIDQELAETFHDFLHGHLLHWIECLSILGELETGLKSLKGIVPILSGSGHPDLSLVKDTCLCLQMNFDAIQNHSMEIYQSALVWIPKKSLLRRTYHAQIPNVPSVGCGLPDLWGATELVIQAHSRINSIAWSPNGSKIVSGSGDGTVQIWNAVTGKLEAKLQGHTGGVRSVAFSQDGSQIVSGSDDNTVQIWNAVTGEAEAELQGHTSYVMSVAFSQDGSQVVSGSDDKTVRIWNAVTGKVEAELQGHTWSVNSVAFSQDGSQVVSGSDDNTVRIWNAVTGKVEAELQGHTAPVNSVAFSQDGSQVVSGSFDNTIRIWNAVTGKVEAELQGHTAPVNSVAFSQDGSQVVSGSDDNTVRIWNAVTGKVEAELQGHTAPVNSVAFSQDGSQVVSGSDDNTVRIWNAVTGKVEAELQGHTWSVRSVAFSQDGSQVVSASDDNTVRIWNAVTGKVEAELQGHTSYVMSVAFSQDGSQVVSGSFDNTIRIWNAVTGKVEAELQGHTAPVNSVAFSQDGSQVVSGSFDNTIRIWNAVTGKVEAELQGHTGWVQSVALSQDGSQVVSGSDDNTLGGQNHTFHIPHFLSIAENYTWYESFYPDVT</sequence>
<feature type="repeat" description="WD" evidence="3">
    <location>
        <begin position="1141"/>
        <end position="1182"/>
    </location>
</feature>
<dbReference type="SUPFAM" id="SSF50998">
    <property type="entry name" value="Quinoprotein alcohol dehydrogenase-like"/>
    <property type="match status" value="1"/>
</dbReference>
<dbReference type="PROSITE" id="PS50082">
    <property type="entry name" value="WD_REPEATS_2"/>
    <property type="match status" value="11"/>
</dbReference>
<dbReference type="InterPro" id="IPR050349">
    <property type="entry name" value="WD_LIS1/nudF_dynein_reg"/>
</dbReference>
<feature type="repeat" description="WD" evidence="3">
    <location>
        <begin position="1267"/>
        <end position="1308"/>
    </location>
</feature>
<dbReference type="Proteomes" id="UP000567179">
    <property type="component" value="Unassembled WGS sequence"/>
</dbReference>
<keyword evidence="7" id="KW-1185">Reference proteome</keyword>
<feature type="repeat" description="WD" evidence="3">
    <location>
        <begin position="938"/>
        <end position="972"/>
    </location>
</feature>
<dbReference type="SUPFAM" id="SSF52540">
    <property type="entry name" value="P-loop containing nucleoside triphosphate hydrolases"/>
    <property type="match status" value="1"/>
</dbReference>
<dbReference type="SUPFAM" id="SSF50960">
    <property type="entry name" value="TolB, C-terminal domain"/>
    <property type="match status" value="1"/>
</dbReference>
<dbReference type="Gene3D" id="2.130.10.10">
    <property type="entry name" value="YVTN repeat-like/Quinoprotein amine dehydrogenase"/>
    <property type="match status" value="5"/>
</dbReference>
<evidence type="ECO:0000256" key="1">
    <source>
        <dbReference type="ARBA" id="ARBA00022574"/>
    </source>
</evidence>
<dbReference type="InterPro" id="IPR059179">
    <property type="entry name" value="MLKL-like_MCAfunc"/>
</dbReference>
<dbReference type="PRINTS" id="PR00320">
    <property type="entry name" value="GPROTEINBRPT"/>
</dbReference>
<evidence type="ECO:0000313" key="7">
    <source>
        <dbReference type="Proteomes" id="UP000567179"/>
    </source>
</evidence>
<dbReference type="InterPro" id="IPR015943">
    <property type="entry name" value="WD40/YVTN_repeat-like_dom_sf"/>
</dbReference>
<dbReference type="Pfam" id="PF24883">
    <property type="entry name" value="NPHP3_N"/>
    <property type="match status" value="1"/>
</dbReference>
<feature type="region of interest" description="Disordered" evidence="4">
    <location>
        <begin position="1"/>
        <end position="59"/>
    </location>
</feature>
<evidence type="ECO:0000256" key="2">
    <source>
        <dbReference type="ARBA" id="ARBA00022737"/>
    </source>
</evidence>
<reference evidence="6 7" key="1">
    <citation type="journal article" date="2020" name="ISME J.">
        <title>Uncovering the hidden diversity of litter-decomposition mechanisms in mushroom-forming fungi.</title>
        <authorList>
            <person name="Floudas D."/>
            <person name="Bentzer J."/>
            <person name="Ahren D."/>
            <person name="Johansson T."/>
            <person name="Persson P."/>
            <person name="Tunlid A."/>
        </authorList>
    </citation>
    <scope>NUCLEOTIDE SEQUENCE [LARGE SCALE GENOMIC DNA]</scope>
    <source>
        <strain evidence="6 7">CBS 101986</strain>
    </source>
</reference>
<feature type="repeat" description="WD" evidence="3">
    <location>
        <begin position="973"/>
        <end position="1014"/>
    </location>
</feature>
<protein>
    <recommendedName>
        <fullName evidence="5">Nephrocystin 3-like N-terminal domain-containing protein</fullName>
    </recommendedName>
</protein>
<feature type="repeat" description="WD" evidence="3">
    <location>
        <begin position="1309"/>
        <end position="1350"/>
    </location>
</feature>
<feature type="repeat" description="WD" evidence="3">
    <location>
        <begin position="1057"/>
        <end position="1098"/>
    </location>
</feature>
<evidence type="ECO:0000313" key="6">
    <source>
        <dbReference type="EMBL" id="KAF5321566.1"/>
    </source>
</evidence>
<dbReference type="CDD" id="cd21037">
    <property type="entry name" value="MLKL_NTD"/>
    <property type="match status" value="1"/>
</dbReference>
<feature type="repeat" description="WD" evidence="3">
    <location>
        <begin position="1099"/>
        <end position="1140"/>
    </location>
</feature>